<organism evidence="5 6">
    <name type="scientific">Solirubrobacter pauli</name>
    <dbReference type="NCBI Taxonomy" id="166793"/>
    <lineage>
        <taxon>Bacteria</taxon>
        <taxon>Bacillati</taxon>
        <taxon>Actinomycetota</taxon>
        <taxon>Thermoleophilia</taxon>
        <taxon>Solirubrobacterales</taxon>
        <taxon>Solirubrobacteraceae</taxon>
        <taxon>Solirubrobacter</taxon>
    </lineage>
</organism>
<name>A0A660LFD3_9ACTN</name>
<evidence type="ECO:0000256" key="3">
    <source>
        <dbReference type="ARBA" id="ARBA00022801"/>
    </source>
</evidence>
<dbReference type="GO" id="GO:0008236">
    <property type="term" value="F:serine-type peptidase activity"/>
    <property type="evidence" value="ECO:0007669"/>
    <property type="project" value="UniProtKB-KW"/>
</dbReference>
<dbReference type="Proteomes" id="UP000278962">
    <property type="component" value="Unassembled WGS sequence"/>
</dbReference>
<dbReference type="PANTHER" id="PTHR20842:SF0">
    <property type="entry name" value="ALPHA-ASPARTYL DIPEPTIDASE"/>
    <property type="match status" value="1"/>
</dbReference>
<evidence type="ECO:0000256" key="4">
    <source>
        <dbReference type="ARBA" id="ARBA00022825"/>
    </source>
</evidence>
<dbReference type="SUPFAM" id="SSF52317">
    <property type="entry name" value="Class I glutamine amidotransferase-like"/>
    <property type="match status" value="1"/>
</dbReference>
<dbReference type="EMBL" id="RBIL01000001">
    <property type="protein sequence ID" value="RKQ93279.1"/>
    <property type="molecule type" value="Genomic_DNA"/>
</dbReference>
<gene>
    <name evidence="5" type="ORF">C8N24_3140</name>
</gene>
<proteinExistence type="inferred from homology"/>
<evidence type="ECO:0000313" key="5">
    <source>
        <dbReference type="EMBL" id="RKQ93279.1"/>
    </source>
</evidence>
<dbReference type="InterPro" id="IPR029062">
    <property type="entry name" value="Class_I_gatase-like"/>
</dbReference>
<keyword evidence="4" id="KW-0720">Serine protease</keyword>
<keyword evidence="2" id="KW-0645">Protease</keyword>
<protein>
    <submittedName>
        <fullName evidence="5">Dipeptidase E</fullName>
    </submittedName>
</protein>
<keyword evidence="6" id="KW-1185">Reference proteome</keyword>
<dbReference type="GO" id="GO:0006508">
    <property type="term" value="P:proteolysis"/>
    <property type="evidence" value="ECO:0007669"/>
    <property type="project" value="UniProtKB-KW"/>
</dbReference>
<dbReference type="InterPro" id="IPR005320">
    <property type="entry name" value="Peptidase_S51"/>
</dbReference>
<reference evidence="5 6" key="1">
    <citation type="submission" date="2018-10" db="EMBL/GenBank/DDBJ databases">
        <title>Genomic Encyclopedia of Archaeal and Bacterial Type Strains, Phase II (KMG-II): from individual species to whole genera.</title>
        <authorList>
            <person name="Goeker M."/>
        </authorList>
    </citation>
    <scope>NUCLEOTIDE SEQUENCE [LARGE SCALE GENOMIC DNA]</scope>
    <source>
        <strain evidence="5 6">DSM 14954</strain>
    </source>
</reference>
<sequence length="203" mass="20708">MLLLASRGIPDLRSHLRARGPRAVLVPTAANPLGDPGIAEEVERELVGAGLRVDRLDLEAVDATAVRAAVTGADVVAVSGGDPFHLLAAARRTGFGAATAEALAAGAVYVGYSAGAMVAGPTLAPLRLTSPLTPPPDLELAGLGLTEVLVLPHDDRHGRAAKNAQAVAAYPGVRAIPLRDGDFVVVDGSGVGVRRRQPTSTSR</sequence>
<dbReference type="AlphaFoldDB" id="A0A660LFD3"/>
<dbReference type="Pfam" id="PF03575">
    <property type="entry name" value="Peptidase_S51"/>
    <property type="match status" value="1"/>
</dbReference>
<dbReference type="OrthoDB" id="3373764at2"/>
<comment type="similarity">
    <text evidence="1">Belongs to the peptidase S51 family.</text>
</comment>
<comment type="caution">
    <text evidence="5">The sequence shown here is derived from an EMBL/GenBank/DDBJ whole genome shotgun (WGS) entry which is preliminary data.</text>
</comment>
<evidence type="ECO:0000256" key="1">
    <source>
        <dbReference type="ARBA" id="ARBA00006534"/>
    </source>
</evidence>
<accession>A0A660LFD3</accession>
<dbReference type="PANTHER" id="PTHR20842">
    <property type="entry name" value="PROTEASE S51 ALPHA-ASPARTYL DIPEPTIDASE"/>
    <property type="match status" value="1"/>
</dbReference>
<keyword evidence="3" id="KW-0378">Hydrolase</keyword>
<dbReference type="Gene3D" id="3.40.50.880">
    <property type="match status" value="1"/>
</dbReference>
<evidence type="ECO:0000256" key="2">
    <source>
        <dbReference type="ARBA" id="ARBA00022670"/>
    </source>
</evidence>
<dbReference type="RefSeq" id="WP_121251257.1">
    <property type="nucleotide sequence ID" value="NZ_RBIL01000001.1"/>
</dbReference>
<evidence type="ECO:0000313" key="6">
    <source>
        <dbReference type="Proteomes" id="UP000278962"/>
    </source>
</evidence>